<protein>
    <submittedName>
        <fullName evidence="3">Uncharacterized protein</fullName>
    </submittedName>
</protein>
<keyword evidence="2" id="KW-0732">Signal</keyword>
<dbReference type="OrthoDB" id="5818751at2759"/>
<keyword evidence="1" id="KW-0812">Transmembrane</keyword>
<name>A0A811KJ24_9BILA</name>
<keyword evidence="1" id="KW-0472">Membrane</keyword>
<comment type="caution">
    <text evidence="3">The sequence shown here is derived from an EMBL/GenBank/DDBJ whole genome shotgun (WGS) entry which is preliminary data.</text>
</comment>
<dbReference type="Proteomes" id="UP000783686">
    <property type="component" value="Unassembled WGS sequence"/>
</dbReference>
<evidence type="ECO:0000313" key="3">
    <source>
        <dbReference type="EMBL" id="CAD5215124.1"/>
    </source>
</evidence>
<evidence type="ECO:0000256" key="2">
    <source>
        <dbReference type="SAM" id="SignalP"/>
    </source>
</evidence>
<dbReference type="Proteomes" id="UP000614601">
    <property type="component" value="Unassembled WGS sequence"/>
</dbReference>
<feature type="signal peptide" evidence="2">
    <location>
        <begin position="1"/>
        <end position="17"/>
    </location>
</feature>
<organism evidence="3 4">
    <name type="scientific">Bursaphelenchus okinawaensis</name>
    <dbReference type="NCBI Taxonomy" id="465554"/>
    <lineage>
        <taxon>Eukaryota</taxon>
        <taxon>Metazoa</taxon>
        <taxon>Ecdysozoa</taxon>
        <taxon>Nematoda</taxon>
        <taxon>Chromadorea</taxon>
        <taxon>Rhabditida</taxon>
        <taxon>Tylenchina</taxon>
        <taxon>Tylenchomorpha</taxon>
        <taxon>Aphelenchoidea</taxon>
        <taxon>Aphelenchoididae</taxon>
        <taxon>Bursaphelenchus</taxon>
    </lineage>
</organism>
<sequence length="320" mass="37001">MLLRQCLLSLLCFQGYAFPLKALELFEVDDNDSRTAFRLKNEADSGRVVTLFCRNRCLKLRTQSAKIVRQHNEQYVNSSDDRLYFQFFVYKKPIGLETVDMTMRKKQFGLFYLVGGKTFVYKEDIGNEKTVSKWIKFFENPDVERPSDYVELDALLNGADRCDEPEKKFIVMVQDEKKCMDVHIVNLARGLKSNANITVVELKRPLSQEMEAVLKWRMPFLSDSCKMIVYLNSQTYYEMDSTVQPSLLHTSILEWKADCNQTSELNRIRSKLTEIQLEYLSEERSVQKIQENQVYVVVGAIGGIAVIALAISIFWGLQSA</sequence>
<evidence type="ECO:0000313" key="4">
    <source>
        <dbReference type="Proteomes" id="UP000614601"/>
    </source>
</evidence>
<evidence type="ECO:0000256" key="1">
    <source>
        <dbReference type="SAM" id="Phobius"/>
    </source>
</evidence>
<gene>
    <name evidence="3" type="ORF">BOKJ2_LOCUS5936</name>
</gene>
<keyword evidence="1" id="KW-1133">Transmembrane helix</keyword>
<proteinExistence type="predicted"/>
<feature type="chain" id="PRO_5036221030" evidence="2">
    <location>
        <begin position="18"/>
        <end position="320"/>
    </location>
</feature>
<dbReference type="EMBL" id="CAJFCW020000003">
    <property type="protein sequence ID" value="CAG9103606.1"/>
    <property type="molecule type" value="Genomic_DNA"/>
</dbReference>
<accession>A0A811KJ24</accession>
<dbReference type="EMBL" id="CAJFDH010000003">
    <property type="protein sequence ID" value="CAD5215124.1"/>
    <property type="molecule type" value="Genomic_DNA"/>
</dbReference>
<keyword evidence="4" id="KW-1185">Reference proteome</keyword>
<feature type="transmembrane region" description="Helical" evidence="1">
    <location>
        <begin position="294"/>
        <end position="317"/>
    </location>
</feature>
<dbReference type="AlphaFoldDB" id="A0A811KJ24"/>
<reference evidence="3" key="1">
    <citation type="submission" date="2020-09" db="EMBL/GenBank/DDBJ databases">
        <authorList>
            <person name="Kikuchi T."/>
        </authorList>
    </citation>
    <scope>NUCLEOTIDE SEQUENCE</scope>
    <source>
        <strain evidence="3">SH1</strain>
    </source>
</reference>